<feature type="region of interest" description="Disordered" evidence="1">
    <location>
        <begin position="37"/>
        <end position="58"/>
    </location>
</feature>
<dbReference type="InterPro" id="IPR058929">
    <property type="entry name" value="Ig_halo"/>
</dbReference>
<dbReference type="AlphaFoldDB" id="A0A1H8N5B2"/>
<gene>
    <name evidence="3" type="ORF">SAMN04487948_101322</name>
</gene>
<reference evidence="4" key="1">
    <citation type="submission" date="2016-10" db="EMBL/GenBank/DDBJ databases">
        <authorList>
            <person name="Varghese N."/>
            <person name="Submissions S."/>
        </authorList>
    </citation>
    <scope>NUCLEOTIDE SEQUENCE [LARGE SCALE GENOMIC DNA]</scope>
    <source>
        <strain evidence="4">CGMCC 1.10121</strain>
    </source>
</reference>
<dbReference type="PROSITE" id="PS51257">
    <property type="entry name" value="PROKAR_LIPOPROTEIN"/>
    <property type="match status" value="1"/>
</dbReference>
<keyword evidence="4" id="KW-1185">Reference proteome</keyword>
<dbReference type="EMBL" id="FODV01000001">
    <property type="protein sequence ID" value="SEO24784.1"/>
    <property type="molecule type" value="Genomic_DNA"/>
</dbReference>
<evidence type="ECO:0000256" key="1">
    <source>
        <dbReference type="SAM" id="MobiDB-lite"/>
    </source>
</evidence>
<accession>A0A1H8N5B2</accession>
<sequence>MRRRTVLAGVAGLSGLTGLAGCALFPVDGWNPEDARTTRSTEAFAPPEASTPYRDSDPADNVYRARAVRVENRTRRERYVTVAVDEGDRMVALRNATVPAGATVSHPDLVAKRGSYTLTVDTEAGATAVREFVVSEGVGDLTLVLGDDGIATRQTARCRPGCPPLSTGGFVAEVLRPETTVRRRGVGRLLVRNVGTETRRVRVRLWSDRERLLDYRYRVPVGLRLVLPIVAVGGRYEVAVSVDDRTLRRPWHVPAESAVEFEVGTGVSAVCDAVSGWSTRTYGPFRLGRLVNEDDVDHHLFVSVHHRGSVALDDHYVLEAGETVDVGFETPALSDVELVARTGDGEDLVATWTHCPPPGELVLVVDEDGRLRAYTDCQKAVDAS</sequence>
<dbReference type="Pfam" id="PF25942">
    <property type="entry name" value="Ig_halo"/>
    <property type="match status" value="2"/>
</dbReference>
<proteinExistence type="predicted"/>
<dbReference type="Proteomes" id="UP000199126">
    <property type="component" value="Unassembled WGS sequence"/>
</dbReference>
<feature type="domain" description="Ig-like" evidence="2">
    <location>
        <begin position="297"/>
        <end position="375"/>
    </location>
</feature>
<evidence type="ECO:0000313" key="3">
    <source>
        <dbReference type="EMBL" id="SEO24784.1"/>
    </source>
</evidence>
<evidence type="ECO:0000313" key="4">
    <source>
        <dbReference type="Proteomes" id="UP000199126"/>
    </source>
</evidence>
<feature type="domain" description="Ig-like" evidence="2">
    <location>
        <begin position="76"/>
        <end position="155"/>
    </location>
</feature>
<protein>
    <recommendedName>
        <fullName evidence="2">Ig-like domain-containing protein</fullName>
    </recommendedName>
</protein>
<organism evidence="3 4">
    <name type="scientific">Halogranum amylolyticum</name>
    <dbReference type="NCBI Taxonomy" id="660520"/>
    <lineage>
        <taxon>Archaea</taxon>
        <taxon>Methanobacteriati</taxon>
        <taxon>Methanobacteriota</taxon>
        <taxon>Stenosarchaea group</taxon>
        <taxon>Halobacteria</taxon>
        <taxon>Halobacteriales</taxon>
        <taxon>Haloferacaceae</taxon>
    </lineage>
</organism>
<evidence type="ECO:0000259" key="2">
    <source>
        <dbReference type="Pfam" id="PF25942"/>
    </source>
</evidence>
<dbReference type="OrthoDB" id="342499at2157"/>
<name>A0A1H8N5B2_9EURY</name>
<dbReference type="RefSeq" id="WP_089820702.1">
    <property type="nucleotide sequence ID" value="NZ_FODV01000001.1"/>
</dbReference>